<reference evidence="1" key="1">
    <citation type="submission" date="2023-07" db="EMBL/GenBank/DDBJ databases">
        <title>Black Yeasts Isolated from many extreme environments.</title>
        <authorList>
            <person name="Coleine C."/>
            <person name="Stajich J.E."/>
            <person name="Selbmann L."/>
        </authorList>
    </citation>
    <scope>NUCLEOTIDE SEQUENCE</scope>
    <source>
        <strain evidence="1">CCFEE 5714</strain>
    </source>
</reference>
<evidence type="ECO:0000313" key="2">
    <source>
        <dbReference type="Proteomes" id="UP001281147"/>
    </source>
</evidence>
<keyword evidence="2" id="KW-1185">Reference proteome</keyword>
<evidence type="ECO:0000313" key="1">
    <source>
        <dbReference type="EMBL" id="KAK3708662.1"/>
    </source>
</evidence>
<proteinExistence type="predicted"/>
<dbReference type="EMBL" id="JAUTXU010000099">
    <property type="protein sequence ID" value="KAK3708662.1"/>
    <property type="molecule type" value="Genomic_DNA"/>
</dbReference>
<gene>
    <name evidence="1" type="ORF">LTR37_011384</name>
</gene>
<comment type="caution">
    <text evidence="1">The sequence shown here is derived from an EMBL/GenBank/DDBJ whole genome shotgun (WGS) entry which is preliminary data.</text>
</comment>
<name>A0ACC3N2X0_9PEZI</name>
<accession>A0ACC3N2X0</accession>
<sequence length="316" mass="35469">MTSRPEPSSTAKAEHERPSSQRERKSKTCLRWFEDKCTLSEDKCYDAHHFFPIVAERNTSNGHNRLSCFFGTNCRWPGDTCGYSHDDMVVRKPSLSPSDTRDIGRSKSTIHVDEIVDLRPWYARLMYICKNCEAFFSEQDHVTAHSKHCRSSETERGQKQETGHVVTGANAIGAHAMPPPARPSRDIPGPFKPPQVPSAKHASGGASKKINRNIHGNWLNQRESQGRSGLDTRDRALEIGEGRRASMPSTRETVSGALHREQGSIPAQEFGKDEQDRRDASVEERGIQGVKDVTDNGYDNTTYSRSNNLYLTTNKN</sequence>
<protein>
    <submittedName>
        <fullName evidence="1">Uncharacterized protein</fullName>
    </submittedName>
</protein>
<dbReference type="Proteomes" id="UP001281147">
    <property type="component" value="Unassembled WGS sequence"/>
</dbReference>
<organism evidence="1 2">
    <name type="scientific">Vermiconidia calcicola</name>
    <dbReference type="NCBI Taxonomy" id="1690605"/>
    <lineage>
        <taxon>Eukaryota</taxon>
        <taxon>Fungi</taxon>
        <taxon>Dikarya</taxon>
        <taxon>Ascomycota</taxon>
        <taxon>Pezizomycotina</taxon>
        <taxon>Dothideomycetes</taxon>
        <taxon>Dothideomycetidae</taxon>
        <taxon>Mycosphaerellales</taxon>
        <taxon>Extremaceae</taxon>
        <taxon>Vermiconidia</taxon>
    </lineage>
</organism>